<proteinExistence type="predicted"/>
<dbReference type="GO" id="GO:0004674">
    <property type="term" value="F:protein serine/threonine kinase activity"/>
    <property type="evidence" value="ECO:0007669"/>
    <property type="project" value="UniProtKB-KW"/>
</dbReference>
<evidence type="ECO:0000256" key="2">
    <source>
        <dbReference type="ARBA" id="ARBA00022527"/>
    </source>
</evidence>
<evidence type="ECO:0000256" key="10">
    <source>
        <dbReference type="PROSITE-ProRule" id="PRU10141"/>
    </source>
</evidence>
<dbReference type="InterPro" id="IPR025287">
    <property type="entry name" value="WAK_GUB"/>
</dbReference>
<dbReference type="Pfam" id="PF00069">
    <property type="entry name" value="Pkinase"/>
    <property type="match status" value="1"/>
</dbReference>
<keyword evidence="8" id="KW-1015">Disulfide bond</keyword>
<keyword evidence="11" id="KW-0812">Transmembrane</keyword>
<keyword evidence="11" id="KW-1133">Transmembrane helix</keyword>
<dbReference type="PROSITE" id="PS00107">
    <property type="entry name" value="PROTEIN_KINASE_ATP"/>
    <property type="match status" value="1"/>
</dbReference>
<dbReference type="InterPro" id="IPR000719">
    <property type="entry name" value="Prot_kinase_dom"/>
</dbReference>
<evidence type="ECO:0000313" key="14">
    <source>
        <dbReference type="EMBL" id="TVU51624.1"/>
    </source>
</evidence>
<evidence type="ECO:0000256" key="11">
    <source>
        <dbReference type="SAM" id="Phobius"/>
    </source>
</evidence>
<dbReference type="GO" id="GO:0005524">
    <property type="term" value="F:ATP binding"/>
    <property type="evidence" value="ECO:0007669"/>
    <property type="project" value="UniProtKB-UniRule"/>
</dbReference>
<name>A0A5J9WXZ4_9POAL</name>
<dbReference type="Pfam" id="PF13947">
    <property type="entry name" value="GUB_WAK_bind"/>
    <property type="match status" value="1"/>
</dbReference>
<evidence type="ECO:0000256" key="3">
    <source>
        <dbReference type="ARBA" id="ARBA00022679"/>
    </source>
</evidence>
<evidence type="ECO:0000256" key="5">
    <source>
        <dbReference type="ARBA" id="ARBA00022741"/>
    </source>
</evidence>
<dbReference type="SUPFAM" id="SSF57196">
    <property type="entry name" value="EGF/Laminin"/>
    <property type="match status" value="1"/>
</dbReference>
<sequence length="697" mass="76507">MMAGPSKPKSWLIRLPVLLVAAVVLAATAESLTVMPGCQKSCGGVDIPYPFGIGSGCFRKGFQISCVNNGSAGGIPVLATTSDPIRVLSLSVAPRPEARVMLPVTWQCFNKTGDITGSFYGDVNVNPDGAYRISNSDNELYILGCNTLAYTNNGVRGRYSYSFYTGCVAFSNDSSGPRDGACDGVGCCHVEIPPGLTDNTMSMKSGGSWSHADQEFCPCDYAFIVEKGNYTFRASDLTTMPHNQTMPLRLDWAIRDNGTTSVSCSQAANRPDYACASRLSECVDSTNGPGYICNCTKGYEDINECLRPDLYPCNGNCYDKEGSYDCKCPSGYESSGDPKKTQCNPKLSRSAKLAIGISVGTFGLIVILLGIWLVFKNNELNAKKRELEAIAKKNGSEVLKNVKTLKIFTKEEIDKITENNAKYLGRGCFGKVYKGTLPYDNTEVAVKESIKVTDDTKDEFVKEVEIQSRMMHRNILKLLGCCLRVDLPLLVYEYAAKGSLEDILHGNETRQPQPLPLSSRLNIAIGSAQGLAYMHSYTENGIQHADVKPSNILLDGELVPKISDFGLSKVFKAGQQYTNDVACCLNYMDPMSLISNRLTPKSDVYSFGIVLLELICRKPVVFGESRLILEFKRFYDKDKSGKAMFDKEIAQEENIPLLDEIGILAMKCLNENFEERPAMESIASALVILKDRWEAKV</sequence>
<dbReference type="OrthoDB" id="4062651at2759"/>
<keyword evidence="11" id="KW-0472">Membrane</keyword>
<reference evidence="14 15" key="1">
    <citation type="journal article" date="2019" name="Sci. Rep.">
        <title>A high-quality genome of Eragrostis curvula grass provides insights into Poaceae evolution and supports new strategies to enhance forage quality.</title>
        <authorList>
            <person name="Carballo J."/>
            <person name="Santos B.A.C.M."/>
            <person name="Zappacosta D."/>
            <person name="Garbus I."/>
            <person name="Selva J.P."/>
            <person name="Gallo C.A."/>
            <person name="Diaz A."/>
            <person name="Albertini E."/>
            <person name="Caccamo M."/>
            <person name="Echenique V."/>
        </authorList>
    </citation>
    <scope>NUCLEOTIDE SEQUENCE [LARGE SCALE GENOMIC DNA]</scope>
    <source>
        <strain evidence="15">cv. Victoria</strain>
        <tissue evidence="14">Leaf</tissue>
    </source>
</reference>
<accession>A0A5J9WXZ4</accession>
<protein>
    <recommendedName>
        <fullName evidence="13">Protein kinase domain-containing protein</fullName>
    </recommendedName>
</protein>
<dbReference type="Gene3D" id="3.30.200.20">
    <property type="entry name" value="Phosphorylase Kinase, domain 1"/>
    <property type="match status" value="1"/>
</dbReference>
<dbReference type="InterPro" id="IPR001881">
    <property type="entry name" value="EGF-like_Ca-bd_dom"/>
</dbReference>
<dbReference type="InterPro" id="IPR011009">
    <property type="entry name" value="Kinase-like_dom_sf"/>
</dbReference>
<dbReference type="Gramene" id="TVU51624">
    <property type="protein sequence ID" value="TVU51624"/>
    <property type="gene ID" value="EJB05_03064"/>
</dbReference>
<evidence type="ECO:0000259" key="13">
    <source>
        <dbReference type="PROSITE" id="PS50011"/>
    </source>
</evidence>
<dbReference type="PANTHER" id="PTHR27005:SF145">
    <property type="entry name" value="OS10G0142600 PROTEIN"/>
    <property type="match status" value="1"/>
</dbReference>
<evidence type="ECO:0000256" key="7">
    <source>
        <dbReference type="ARBA" id="ARBA00022840"/>
    </source>
</evidence>
<dbReference type="InterPro" id="IPR008271">
    <property type="entry name" value="Ser/Thr_kinase_AS"/>
</dbReference>
<dbReference type="Gene3D" id="1.10.510.10">
    <property type="entry name" value="Transferase(Phosphotransferase) domain 1"/>
    <property type="match status" value="1"/>
</dbReference>
<dbReference type="GO" id="GO:0005886">
    <property type="term" value="C:plasma membrane"/>
    <property type="evidence" value="ECO:0007669"/>
    <property type="project" value="TreeGrafter"/>
</dbReference>
<evidence type="ECO:0000256" key="4">
    <source>
        <dbReference type="ARBA" id="ARBA00022729"/>
    </source>
</evidence>
<gene>
    <name evidence="14" type="ORF">EJB05_03064</name>
</gene>
<comment type="caution">
    <text evidence="14">The sequence shown here is derived from an EMBL/GenBank/DDBJ whole genome shotgun (WGS) entry which is preliminary data.</text>
</comment>
<dbReference type="GO" id="GO:0030247">
    <property type="term" value="F:polysaccharide binding"/>
    <property type="evidence" value="ECO:0007669"/>
    <property type="project" value="InterPro"/>
</dbReference>
<feature type="signal peptide" evidence="12">
    <location>
        <begin position="1"/>
        <end position="31"/>
    </location>
</feature>
<dbReference type="Gene3D" id="2.10.25.10">
    <property type="entry name" value="Laminin"/>
    <property type="match status" value="1"/>
</dbReference>
<dbReference type="InterPro" id="IPR045274">
    <property type="entry name" value="WAK-like"/>
</dbReference>
<dbReference type="PROSITE" id="PS01187">
    <property type="entry name" value="EGF_CA"/>
    <property type="match status" value="1"/>
</dbReference>
<dbReference type="PANTHER" id="PTHR27005">
    <property type="entry name" value="WALL-ASSOCIATED RECEPTOR KINASE-LIKE 21"/>
    <property type="match status" value="1"/>
</dbReference>
<keyword evidence="15" id="KW-1185">Reference proteome</keyword>
<evidence type="ECO:0000256" key="6">
    <source>
        <dbReference type="ARBA" id="ARBA00022777"/>
    </source>
</evidence>
<keyword evidence="9" id="KW-0325">Glycoprotein</keyword>
<keyword evidence="5 10" id="KW-0547">Nucleotide-binding</keyword>
<evidence type="ECO:0000256" key="9">
    <source>
        <dbReference type="ARBA" id="ARBA00023180"/>
    </source>
</evidence>
<feature type="binding site" evidence="10">
    <location>
        <position position="447"/>
    </location>
    <ligand>
        <name>ATP</name>
        <dbReference type="ChEBI" id="CHEBI:30616"/>
    </ligand>
</feature>
<comment type="subcellular location">
    <subcellularLocation>
        <location evidence="1">Membrane</location>
        <topology evidence="1">Single-pass type I membrane protein</topology>
    </subcellularLocation>
</comment>
<keyword evidence="3" id="KW-0808">Transferase</keyword>
<dbReference type="GO" id="GO:0005509">
    <property type="term" value="F:calcium ion binding"/>
    <property type="evidence" value="ECO:0007669"/>
    <property type="project" value="InterPro"/>
</dbReference>
<dbReference type="PROSITE" id="PS00108">
    <property type="entry name" value="PROTEIN_KINASE_ST"/>
    <property type="match status" value="1"/>
</dbReference>
<dbReference type="SMART" id="SM00220">
    <property type="entry name" value="S_TKc"/>
    <property type="match status" value="1"/>
</dbReference>
<feature type="non-terminal residue" evidence="14">
    <location>
        <position position="1"/>
    </location>
</feature>
<dbReference type="Proteomes" id="UP000324897">
    <property type="component" value="Chromosome 6"/>
</dbReference>
<dbReference type="SUPFAM" id="SSF56112">
    <property type="entry name" value="Protein kinase-like (PK-like)"/>
    <property type="match status" value="1"/>
</dbReference>
<keyword evidence="4 12" id="KW-0732">Signal</keyword>
<keyword evidence="7 10" id="KW-0067">ATP-binding</keyword>
<feature type="domain" description="Protein kinase" evidence="13">
    <location>
        <begin position="418"/>
        <end position="689"/>
    </location>
</feature>
<feature type="chain" id="PRO_5023898201" description="Protein kinase domain-containing protein" evidence="12">
    <location>
        <begin position="32"/>
        <end position="697"/>
    </location>
</feature>
<dbReference type="AlphaFoldDB" id="A0A5J9WXZ4"/>
<dbReference type="FunFam" id="3.30.200.20:FF:000337">
    <property type="entry name" value="Wall-associated receptor kinase 3"/>
    <property type="match status" value="1"/>
</dbReference>
<evidence type="ECO:0000313" key="15">
    <source>
        <dbReference type="Proteomes" id="UP000324897"/>
    </source>
</evidence>
<feature type="transmembrane region" description="Helical" evidence="11">
    <location>
        <begin position="353"/>
        <end position="375"/>
    </location>
</feature>
<dbReference type="PROSITE" id="PS50011">
    <property type="entry name" value="PROTEIN_KINASE_DOM"/>
    <property type="match status" value="1"/>
</dbReference>
<keyword evidence="2" id="KW-0723">Serine/threonine-protein kinase</keyword>
<dbReference type="InterPro" id="IPR018097">
    <property type="entry name" value="EGF_Ca-bd_CS"/>
</dbReference>
<dbReference type="SMART" id="SM00179">
    <property type="entry name" value="EGF_CA"/>
    <property type="match status" value="1"/>
</dbReference>
<dbReference type="GO" id="GO:0007166">
    <property type="term" value="P:cell surface receptor signaling pathway"/>
    <property type="evidence" value="ECO:0007669"/>
    <property type="project" value="InterPro"/>
</dbReference>
<dbReference type="InterPro" id="IPR017441">
    <property type="entry name" value="Protein_kinase_ATP_BS"/>
</dbReference>
<keyword evidence="6" id="KW-0418">Kinase</keyword>
<organism evidence="14 15">
    <name type="scientific">Eragrostis curvula</name>
    <name type="common">weeping love grass</name>
    <dbReference type="NCBI Taxonomy" id="38414"/>
    <lineage>
        <taxon>Eukaryota</taxon>
        <taxon>Viridiplantae</taxon>
        <taxon>Streptophyta</taxon>
        <taxon>Embryophyta</taxon>
        <taxon>Tracheophyta</taxon>
        <taxon>Spermatophyta</taxon>
        <taxon>Magnoliopsida</taxon>
        <taxon>Liliopsida</taxon>
        <taxon>Poales</taxon>
        <taxon>Poaceae</taxon>
        <taxon>PACMAD clade</taxon>
        <taxon>Chloridoideae</taxon>
        <taxon>Eragrostideae</taxon>
        <taxon>Eragrostidinae</taxon>
        <taxon>Eragrostis</taxon>
    </lineage>
</organism>
<dbReference type="CDD" id="cd00054">
    <property type="entry name" value="EGF_CA"/>
    <property type="match status" value="1"/>
</dbReference>
<evidence type="ECO:0000256" key="8">
    <source>
        <dbReference type="ARBA" id="ARBA00023157"/>
    </source>
</evidence>
<evidence type="ECO:0000256" key="1">
    <source>
        <dbReference type="ARBA" id="ARBA00004479"/>
    </source>
</evidence>
<evidence type="ECO:0000256" key="12">
    <source>
        <dbReference type="SAM" id="SignalP"/>
    </source>
</evidence>
<dbReference type="EMBL" id="RWGY01000002">
    <property type="protein sequence ID" value="TVU51624.1"/>
    <property type="molecule type" value="Genomic_DNA"/>
</dbReference>